<accession>A0A6J4LGT1</accession>
<dbReference type="PANTHER" id="PTHR43737:SF1">
    <property type="entry name" value="DUF1501 DOMAIN-CONTAINING PROTEIN"/>
    <property type="match status" value="1"/>
</dbReference>
<sequence>MTQTQTVTPAVATTESCGCPDFALSRRRLLGGLTGAAGAGLMTSVLGDVYRQVAFGAEGDRNVLVVLSLRGGADGLSMVVPHGEPALAAARPRISIPTNALLASDDMFGLHPGFEPLLPMWRAGTFGAVHAVGLPQPNRSHFTAMEEVEDADPGAPERRGWINRLVGLEAGTAPVQAVELGSPMLPTSMYGPEPVLGLKSLKDLALAGDDPLTRSRRRSALHKAWDTAPGALGQGVRSALSTSESLEHLASPRDPLNGASYPVGDLGDSLAETARLIRADVGARIVTIDYGSWDMHTQLGTLEWGSMQTMVTELAGGLKAFFQDLDALGSRVTVVTISEFGRRVAANGAGGLDHGYGNCMLLLGAGVNGGQVHGVWPGLAKEDLNDGDLRVTRDYRSVLAEVTRARFPELDSTKIFPDFTMERIGAMRGF</sequence>
<evidence type="ECO:0000313" key="1">
    <source>
        <dbReference type="EMBL" id="CAA9332790.1"/>
    </source>
</evidence>
<organism evidence="1">
    <name type="scientific">uncultured Nocardioidaceae bacterium</name>
    <dbReference type="NCBI Taxonomy" id="253824"/>
    <lineage>
        <taxon>Bacteria</taxon>
        <taxon>Bacillati</taxon>
        <taxon>Actinomycetota</taxon>
        <taxon>Actinomycetes</taxon>
        <taxon>Propionibacteriales</taxon>
        <taxon>Nocardioidaceae</taxon>
        <taxon>environmental samples</taxon>
    </lineage>
</organism>
<evidence type="ECO:0008006" key="2">
    <source>
        <dbReference type="Google" id="ProtNLM"/>
    </source>
</evidence>
<reference evidence="1" key="1">
    <citation type="submission" date="2020-02" db="EMBL/GenBank/DDBJ databases">
        <authorList>
            <person name="Meier V. D."/>
        </authorList>
    </citation>
    <scope>NUCLEOTIDE SEQUENCE</scope>
    <source>
        <strain evidence="1">AVDCRST_MAG29</strain>
    </source>
</reference>
<gene>
    <name evidence="1" type="ORF">AVDCRST_MAG29-1148</name>
</gene>
<dbReference type="AlphaFoldDB" id="A0A6J4LGT1"/>
<dbReference type="InterPro" id="IPR006311">
    <property type="entry name" value="TAT_signal"/>
</dbReference>
<dbReference type="EMBL" id="CADCUG010000063">
    <property type="protein sequence ID" value="CAA9332790.1"/>
    <property type="molecule type" value="Genomic_DNA"/>
</dbReference>
<dbReference type="PROSITE" id="PS51318">
    <property type="entry name" value="TAT"/>
    <property type="match status" value="1"/>
</dbReference>
<dbReference type="Pfam" id="PF07394">
    <property type="entry name" value="DUF1501"/>
    <property type="match status" value="1"/>
</dbReference>
<proteinExistence type="predicted"/>
<name>A0A6J4LGT1_9ACTN</name>
<protein>
    <recommendedName>
        <fullName evidence="2">DUF1501 domain-containing protein</fullName>
    </recommendedName>
</protein>
<dbReference type="InterPro" id="IPR010869">
    <property type="entry name" value="DUF1501"/>
</dbReference>
<dbReference type="PANTHER" id="PTHR43737">
    <property type="entry name" value="BLL7424 PROTEIN"/>
    <property type="match status" value="1"/>
</dbReference>